<dbReference type="FunCoup" id="A0A0V1AXM0">
    <property type="interactions" value="952"/>
</dbReference>
<dbReference type="PROSITE" id="PS50835">
    <property type="entry name" value="IG_LIKE"/>
    <property type="match status" value="5"/>
</dbReference>
<dbReference type="SMART" id="SM00408">
    <property type="entry name" value="IGc2"/>
    <property type="match status" value="5"/>
</dbReference>
<evidence type="ECO:0000313" key="16">
    <source>
        <dbReference type="EMBL" id="KRY29068.1"/>
    </source>
</evidence>
<keyword evidence="10" id="KW-0393">Immunoglobulin domain</keyword>
<feature type="domain" description="Ig-like" evidence="14">
    <location>
        <begin position="244"/>
        <end position="328"/>
    </location>
</feature>
<keyword evidence="4" id="KW-0677">Repeat</keyword>
<feature type="compositionally biased region" description="Acidic residues" evidence="11">
    <location>
        <begin position="1257"/>
        <end position="1272"/>
    </location>
</feature>
<dbReference type="FunFam" id="2.60.40.10:FF:000032">
    <property type="entry name" value="palladin isoform X1"/>
    <property type="match status" value="1"/>
</dbReference>
<keyword evidence="3 13" id="KW-0732">Signal</keyword>
<dbReference type="GO" id="GO:0007411">
    <property type="term" value="P:axon guidance"/>
    <property type="evidence" value="ECO:0007669"/>
    <property type="project" value="TreeGrafter"/>
</dbReference>
<evidence type="ECO:0000256" key="9">
    <source>
        <dbReference type="ARBA" id="ARBA00023180"/>
    </source>
</evidence>
<dbReference type="Proteomes" id="UP000054776">
    <property type="component" value="Unassembled WGS sequence"/>
</dbReference>
<evidence type="ECO:0000256" key="2">
    <source>
        <dbReference type="ARBA" id="ARBA00022692"/>
    </source>
</evidence>
<gene>
    <name evidence="16" type="primary">sax-3</name>
    <name evidence="16" type="ORF">T01_738</name>
</gene>
<evidence type="ECO:0000256" key="3">
    <source>
        <dbReference type="ARBA" id="ARBA00022729"/>
    </source>
</evidence>
<evidence type="ECO:0000256" key="13">
    <source>
        <dbReference type="SAM" id="SignalP"/>
    </source>
</evidence>
<dbReference type="CDD" id="cd00063">
    <property type="entry name" value="FN3"/>
    <property type="match status" value="3"/>
</dbReference>
<dbReference type="OrthoDB" id="428111at2759"/>
<evidence type="ECO:0000256" key="7">
    <source>
        <dbReference type="ARBA" id="ARBA00023136"/>
    </source>
</evidence>
<reference evidence="16 17" key="1">
    <citation type="submission" date="2015-01" db="EMBL/GenBank/DDBJ databases">
        <title>Evolution of Trichinella species and genotypes.</title>
        <authorList>
            <person name="Korhonen P.K."/>
            <person name="Edoardo P."/>
            <person name="Giuseppe L.R."/>
            <person name="Gasser R.B."/>
        </authorList>
    </citation>
    <scope>NUCLEOTIDE SEQUENCE [LARGE SCALE GENOMIC DNA]</scope>
    <source>
        <strain evidence="16">ISS3</strain>
    </source>
</reference>
<keyword evidence="8" id="KW-1015">Disulfide bond</keyword>
<dbReference type="InterPro" id="IPR009138">
    <property type="entry name" value="Neural_cell_adh"/>
</dbReference>
<feature type="domain" description="Ig-like" evidence="14">
    <location>
        <begin position="150"/>
        <end position="233"/>
    </location>
</feature>
<dbReference type="InterPro" id="IPR013098">
    <property type="entry name" value="Ig_I-set"/>
</dbReference>
<accession>A0A0V1AXM0</accession>
<dbReference type="GO" id="GO:0098632">
    <property type="term" value="F:cell-cell adhesion mediator activity"/>
    <property type="evidence" value="ECO:0007669"/>
    <property type="project" value="TreeGrafter"/>
</dbReference>
<dbReference type="Pfam" id="PF07679">
    <property type="entry name" value="I-set"/>
    <property type="match status" value="3"/>
</dbReference>
<dbReference type="SUPFAM" id="SSF48726">
    <property type="entry name" value="Immunoglobulin"/>
    <property type="match status" value="5"/>
</dbReference>
<dbReference type="FunFam" id="2.60.40.10:FF:000028">
    <property type="entry name" value="Neuronal cell adhesion molecule"/>
    <property type="match status" value="1"/>
</dbReference>
<evidence type="ECO:0000313" key="17">
    <source>
        <dbReference type="Proteomes" id="UP000054776"/>
    </source>
</evidence>
<feature type="domain" description="Ig-like" evidence="14">
    <location>
        <begin position="439"/>
        <end position="521"/>
    </location>
</feature>
<evidence type="ECO:0000256" key="12">
    <source>
        <dbReference type="SAM" id="Phobius"/>
    </source>
</evidence>
<feature type="domain" description="Ig-like" evidence="14">
    <location>
        <begin position="47"/>
        <end position="144"/>
    </location>
</feature>
<evidence type="ECO:0000256" key="10">
    <source>
        <dbReference type="ARBA" id="ARBA00023319"/>
    </source>
</evidence>
<dbReference type="InterPro" id="IPR003961">
    <property type="entry name" value="FN3_dom"/>
</dbReference>
<evidence type="ECO:0000256" key="8">
    <source>
        <dbReference type="ARBA" id="ARBA00023157"/>
    </source>
</evidence>
<keyword evidence="5" id="KW-0130">Cell adhesion</keyword>
<dbReference type="EMBL" id="JYDH01000182">
    <property type="protein sequence ID" value="KRY29068.1"/>
    <property type="molecule type" value="Genomic_DNA"/>
</dbReference>
<dbReference type="PANTHER" id="PTHR10075:SF100">
    <property type="entry name" value="FASCICLIN-2"/>
    <property type="match status" value="1"/>
</dbReference>
<dbReference type="SMART" id="SM00409">
    <property type="entry name" value="IG"/>
    <property type="match status" value="5"/>
</dbReference>
<dbReference type="InterPro" id="IPR007110">
    <property type="entry name" value="Ig-like_dom"/>
</dbReference>
<dbReference type="PANTHER" id="PTHR10075">
    <property type="entry name" value="BASIGIN RELATED"/>
    <property type="match status" value="1"/>
</dbReference>
<feature type="domain" description="Ig-like" evidence="14">
    <location>
        <begin position="333"/>
        <end position="427"/>
    </location>
</feature>
<dbReference type="Pfam" id="PF13927">
    <property type="entry name" value="Ig_3"/>
    <property type="match status" value="2"/>
</dbReference>
<keyword evidence="6 12" id="KW-1133">Transmembrane helix</keyword>
<keyword evidence="2 12" id="KW-0812">Transmembrane</keyword>
<dbReference type="SMART" id="SM00060">
    <property type="entry name" value="FN3"/>
    <property type="match status" value="3"/>
</dbReference>
<evidence type="ECO:0000259" key="15">
    <source>
        <dbReference type="PROSITE" id="PS50853"/>
    </source>
</evidence>
<feature type="compositionally biased region" description="Low complexity" evidence="11">
    <location>
        <begin position="1126"/>
        <end position="1143"/>
    </location>
</feature>
<dbReference type="InterPro" id="IPR036116">
    <property type="entry name" value="FN3_sf"/>
</dbReference>
<dbReference type="Gene3D" id="2.60.40.10">
    <property type="entry name" value="Immunoglobulins"/>
    <property type="match status" value="8"/>
</dbReference>
<evidence type="ECO:0000259" key="14">
    <source>
        <dbReference type="PROSITE" id="PS50835"/>
    </source>
</evidence>
<dbReference type="GO" id="GO:0030424">
    <property type="term" value="C:axon"/>
    <property type="evidence" value="ECO:0007669"/>
    <property type="project" value="TreeGrafter"/>
</dbReference>
<dbReference type="Pfam" id="PF00041">
    <property type="entry name" value="fn3"/>
    <property type="match status" value="2"/>
</dbReference>
<evidence type="ECO:0000256" key="4">
    <source>
        <dbReference type="ARBA" id="ARBA00022737"/>
    </source>
</evidence>
<comment type="subcellular location">
    <subcellularLocation>
        <location evidence="1">Membrane</location>
        <topology evidence="1">Single-pass membrane protein</topology>
    </subcellularLocation>
</comment>
<evidence type="ECO:0000256" key="6">
    <source>
        <dbReference type="ARBA" id="ARBA00022989"/>
    </source>
</evidence>
<keyword evidence="9" id="KW-0325">Glycoprotein</keyword>
<dbReference type="SMART" id="SM00406">
    <property type="entry name" value="IGv"/>
    <property type="match status" value="3"/>
</dbReference>
<comment type="caution">
    <text evidence="16">The sequence shown here is derived from an EMBL/GenBank/DDBJ whole genome shotgun (WGS) entry which is preliminary data.</text>
</comment>
<dbReference type="InterPro" id="IPR013106">
    <property type="entry name" value="Ig_V-set"/>
</dbReference>
<dbReference type="STRING" id="6334.A0A0V1AXM0"/>
<dbReference type="InterPro" id="IPR013783">
    <property type="entry name" value="Ig-like_fold"/>
</dbReference>
<dbReference type="GO" id="GO:0070593">
    <property type="term" value="P:dendrite self-avoidance"/>
    <property type="evidence" value="ECO:0007669"/>
    <property type="project" value="TreeGrafter"/>
</dbReference>
<protein>
    <submittedName>
        <fullName evidence="16">Protein sax-3</fullName>
    </submittedName>
</protein>
<feature type="domain" description="Fibronectin type-III" evidence="15">
    <location>
        <begin position="548"/>
        <end position="643"/>
    </location>
</feature>
<feature type="compositionally biased region" description="Low complexity" evidence="11">
    <location>
        <begin position="1311"/>
        <end position="1333"/>
    </location>
</feature>
<feature type="signal peptide" evidence="13">
    <location>
        <begin position="1"/>
        <end position="27"/>
    </location>
</feature>
<feature type="transmembrane region" description="Helical" evidence="12">
    <location>
        <begin position="907"/>
        <end position="929"/>
    </location>
</feature>
<feature type="domain" description="Fibronectin type-III" evidence="15">
    <location>
        <begin position="685"/>
        <end position="781"/>
    </location>
</feature>
<dbReference type="InParanoid" id="A0A0V1AXM0"/>
<feature type="region of interest" description="Disordered" evidence="11">
    <location>
        <begin position="1225"/>
        <end position="1272"/>
    </location>
</feature>
<feature type="chain" id="PRO_5006874754" evidence="13">
    <location>
        <begin position="28"/>
        <end position="1376"/>
    </location>
</feature>
<evidence type="ECO:0000256" key="1">
    <source>
        <dbReference type="ARBA" id="ARBA00004167"/>
    </source>
</evidence>
<dbReference type="GO" id="GO:0007156">
    <property type="term" value="P:homophilic cell adhesion via plasma membrane adhesion molecules"/>
    <property type="evidence" value="ECO:0007669"/>
    <property type="project" value="TreeGrafter"/>
</dbReference>
<dbReference type="PRINTS" id="PR01838">
    <property type="entry name" value="NCAMFAMILY"/>
</dbReference>
<feature type="region of interest" description="Disordered" evidence="11">
    <location>
        <begin position="1117"/>
        <end position="1165"/>
    </location>
</feature>
<organism evidence="16 17">
    <name type="scientific">Trichinella spiralis</name>
    <name type="common">Trichina worm</name>
    <dbReference type="NCBI Taxonomy" id="6334"/>
    <lineage>
        <taxon>Eukaryota</taxon>
        <taxon>Metazoa</taxon>
        <taxon>Ecdysozoa</taxon>
        <taxon>Nematoda</taxon>
        <taxon>Enoplea</taxon>
        <taxon>Dorylaimia</taxon>
        <taxon>Trichinellida</taxon>
        <taxon>Trichinellidae</taxon>
        <taxon>Trichinella</taxon>
    </lineage>
</organism>
<feature type="compositionally biased region" description="Low complexity" evidence="11">
    <location>
        <begin position="1151"/>
        <end position="1164"/>
    </location>
</feature>
<name>A0A0V1AXM0_TRISP</name>
<proteinExistence type="predicted"/>
<sequence>MSGGFVMRDWLASFCFAVVILTPKVCEQGSEWIVKEFEVTTVSPGPPQILEHPSDEIVAAGDSVTLNCKATGNPQPQVIWFKDGKPLVTAAEESDSTRVILPSGSLFLMQAVNQGRNRNSDAGVYWCVVRNGRGEARSRNATLKIAWLKEEFRVHPKPVTAVVGKQALLECSPPNGYPEPVVSWKKDNQDLNLDGDSRRTVHSSGNLIITNVQTSDSGFYSCVARNLVQERVSKTGRLLIYEKPEIKIRPDDIAVDVGSEALFLCAISGDPKPDVQWRKANGVMPAGRSRMLADYSLKIDRIVASDEGEYICSGKNAAGAVEASAKLVVQSPPWFTDGPRDVDVKEGSEISLLCEANGSPPPSLFWSKEGAQELMFPGFRSVDGRVQVSKKGDLSIQHVISTDEGNYVCTALNAAGSNSAKAFVRVTVDGDDMSSDLPPLIIRGPANQTLPLDSVAVMPCLAKSTGETYDIVWLKNGVQIEPSDRFNILSGGNLNIRDLRKEDSALYTCSVKSHKGEDQVSAFLRVEAHTNPNVIFERMPEPSTFSSPPGRPRVINVSDTEVTLQWMSPDNAGASSILGYRLQYYSPQMGSYWASVVDLIRSPMFVVRRLKPSSSYVFVVRAVNHHGISEPSLFSSVVRTKSAGEFYKSSTHSLWNTYMCTDVGFVRDFIDIDLEVARKSLSDVQLVKLREVKAINETSVKLSWKLLRTEPLITGFYIRWQAAETNQQGLVNVTNFEEGPVWSRTIGGLKPYTKYLFFITPYFRSVEGNPSNVLDVLTTEAIPTAPPGDMQIRMTNLTTLRVSWKPPPLDQINGILRGYTILVIANETRRILRNITASERAASVTLFHLEPGTAYRIRVGAFTTAGSGRQFCEGVVTMDEATLRSHLTMEALSTPQGRLNALLQEPWFISVIGAAVWSFLILLVAVFWWRRRRAYKKTAEHECTNGPFIKINDGSVLNTGREALWIDPQQFYQSGGSHPATLAVASLSTRYLVGAESPRLQPAPVFFSTKSLERPYTELSQMNYSLGGVYRPSNASSSYYHQIPSLDVPGNAYYCPTSPPSPTPYATTTLVMNAHRQRQQQQQLELQQQHHHHQTMQLPLDRERSKHSTVVANMKRAGSLVSPEHNNNNNNNKAVNSNMNNNNSPPQTDVSLLSGGTNSSNGNSRKIRAHQPTLLDFIPPPPTQPPPPVTDEMLAQSAVHFAATENFYPLKVESRRQPQSTKELFANGGIGANSSSRQFRSKRAAEDDSKCCLYSQNDDDDNDDDDDDDDIEQDMDEQRKLPVEFEDDDLTGPDVHFLQPSAKFSVVRPINNNNNNNKINNSSSNHIGNSGNKQNLLLGSHPRQPLPSPILPSMYNNSKRSLPRQPNARPGPKDVV</sequence>
<feature type="domain" description="Fibronectin type-III" evidence="15">
    <location>
        <begin position="786"/>
        <end position="885"/>
    </location>
</feature>
<dbReference type="FunFam" id="2.60.40.10:FF:000189">
    <property type="entry name" value="Neogenin isoform 3"/>
    <property type="match status" value="1"/>
</dbReference>
<feature type="region of interest" description="Disordered" evidence="11">
    <location>
        <begin position="1078"/>
        <end position="1103"/>
    </location>
</feature>
<evidence type="ECO:0000256" key="5">
    <source>
        <dbReference type="ARBA" id="ARBA00022889"/>
    </source>
</evidence>
<dbReference type="PROSITE" id="PS50853">
    <property type="entry name" value="FN3"/>
    <property type="match status" value="3"/>
</dbReference>
<feature type="region of interest" description="Disordered" evidence="11">
    <location>
        <begin position="1308"/>
        <end position="1376"/>
    </location>
</feature>
<dbReference type="SUPFAM" id="SSF49265">
    <property type="entry name" value="Fibronectin type III"/>
    <property type="match status" value="2"/>
</dbReference>
<keyword evidence="17" id="KW-1185">Reference proteome</keyword>
<dbReference type="InterPro" id="IPR003599">
    <property type="entry name" value="Ig_sub"/>
</dbReference>
<dbReference type="InterPro" id="IPR003598">
    <property type="entry name" value="Ig_sub2"/>
</dbReference>
<dbReference type="FunFam" id="2.60.40.10:FF:000008">
    <property type="entry name" value="roundabout homolog 2 isoform X2"/>
    <property type="match status" value="1"/>
</dbReference>
<dbReference type="InterPro" id="IPR036179">
    <property type="entry name" value="Ig-like_dom_sf"/>
</dbReference>
<keyword evidence="7 12" id="KW-0472">Membrane</keyword>
<dbReference type="GO" id="GO:0005886">
    <property type="term" value="C:plasma membrane"/>
    <property type="evidence" value="ECO:0007669"/>
    <property type="project" value="UniProtKB-ARBA"/>
</dbReference>
<evidence type="ECO:0000256" key="11">
    <source>
        <dbReference type="SAM" id="MobiDB-lite"/>
    </source>
</evidence>
<dbReference type="FunFam" id="2.60.40.10:FF:000026">
    <property type="entry name" value="roundabout homolog 2 isoform X1"/>
    <property type="match status" value="1"/>
</dbReference>
<dbReference type="eggNOG" id="KOG4222">
    <property type="taxonomic scope" value="Eukaryota"/>
</dbReference>